<protein>
    <submittedName>
        <fullName evidence="4">Uncharacterized protein</fullName>
    </submittedName>
</protein>
<dbReference type="Pfam" id="PF00534">
    <property type="entry name" value="Glycos_transf_1"/>
    <property type="match status" value="1"/>
</dbReference>
<reference evidence="4" key="2">
    <citation type="journal article" date="2021" name="Data Brief">
        <title>Draft genome sequence data of the facultative, thermophilic, xylanolytic bacterium Paenibacillus sp. strain DA-C8.</title>
        <authorList>
            <person name="Chhe C."/>
            <person name="Uke A."/>
            <person name="Baramee S."/>
            <person name="Ungkulpasvich U."/>
            <person name="Tachaapaikoon C."/>
            <person name="Pason P."/>
            <person name="Waeonukul R."/>
            <person name="Ratanakhanokchai K."/>
            <person name="Kosugi A."/>
        </authorList>
    </citation>
    <scope>NUCLEOTIDE SEQUENCE</scope>
    <source>
        <strain evidence="4">DA-C8</strain>
    </source>
</reference>
<feature type="domain" description="Glycosyltransferase subfamily 4-like N-terminal" evidence="3">
    <location>
        <begin position="38"/>
        <end position="188"/>
    </location>
</feature>
<dbReference type="EMBL" id="BMAQ01000003">
    <property type="protein sequence ID" value="GFR37142.1"/>
    <property type="molecule type" value="Genomic_DNA"/>
</dbReference>
<dbReference type="RefSeq" id="WP_200965430.1">
    <property type="nucleotide sequence ID" value="NZ_BMAQ01000003.1"/>
</dbReference>
<dbReference type="Proteomes" id="UP000654993">
    <property type="component" value="Unassembled WGS sequence"/>
</dbReference>
<feature type="region of interest" description="Disordered" evidence="1">
    <location>
        <begin position="1"/>
        <end position="21"/>
    </location>
</feature>
<dbReference type="InterPro" id="IPR001296">
    <property type="entry name" value="Glyco_trans_1"/>
</dbReference>
<dbReference type="PANTHER" id="PTHR45947">
    <property type="entry name" value="SULFOQUINOVOSYL TRANSFERASE SQD2"/>
    <property type="match status" value="1"/>
</dbReference>
<evidence type="ECO:0000313" key="4">
    <source>
        <dbReference type="EMBL" id="GFR37142.1"/>
    </source>
</evidence>
<evidence type="ECO:0000259" key="3">
    <source>
        <dbReference type="Pfam" id="PF13439"/>
    </source>
</evidence>
<evidence type="ECO:0000313" key="5">
    <source>
        <dbReference type="Proteomes" id="UP000654993"/>
    </source>
</evidence>
<gene>
    <name evidence="4" type="ORF">PRECH8_04380</name>
</gene>
<proteinExistence type="predicted"/>
<dbReference type="Pfam" id="PF13439">
    <property type="entry name" value="Glyco_transf_4"/>
    <property type="match status" value="1"/>
</dbReference>
<dbReference type="Gene3D" id="3.40.50.2000">
    <property type="entry name" value="Glycogen Phosphorylase B"/>
    <property type="match status" value="2"/>
</dbReference>
<name>A0A916QAG1_9BACL</name>
<evidence type="ECO:0000259" key="2">
    <source>
        <dbReference type="Pfam" id="PF00534"/>
    </source>
</evidence>
<dbReference type="InterPro" id="IPR050194">
    <property type="entry name" value="Glycosyltransferase_grp1"/>
</dbReference>
<comment type="caution">
    <text evidence="4">The sequence shown here is derived from an EMBL/GenBank/DDBJ whole genome shotgun (WGS) entry which is preliminary data.</text>
</comment>
<sequence length="421" mass="47706">MAGGTKRPVRSRKRRSTVSSRRPVRPLKVLMVLDQFNIGGTETHVYALSKQLLTRGVGVVAAGKPGRILDRFAALGIPCYEIDFVLDNHEYDSKNSERHQRLLEWIIEQERIDLVHGHQYPSGYPASQAAARKNVPFVFTQHSVYCDEGFLRRIAETGTFISVSPPLQAFLRSRGISSTLIANGITAEEYRAYRDPASPYRTYIRRQLQLPEQAKVILYASRLSWEKAAVCEEIIHALSALRMCGLKDWHLVIIGAGKDDRRIKRLAAAHNDLFGAAYIHYYGEVTNIHTYYAASDLVIGTGRVALEGMACCRPVIAAGSRGYAGIVRTDRWSEAWQTWFGDHDAHRRLTRKGLMRDMREVILMSRDDLDALTAANLSMVQRSYAIDGIARETVQLYEGLTRKQSQPRSSRRVRKKLNNRF</sequence>
<feature type="compositionally biased region" description="Basic residues" evidence="1">
    <location>
        <begin position="409"/>
        <end position="421"/>
    </location>
</feature>
<dbReference type="GO" id="GO:0016758">
    <property type="term" value="F:hexosyltransferase activity"/>
    <property type="evidence" value="ECO:0007669"/>
    <property type="project" value="TreeGrafter"/>
</dbReference>
<keyword evidence="5" id="KW-1185">Reference proteome</keyword>
<dbReference type="SUPFAM" id="SSF53756">
    <property type="entry name" value="UDP-Glycosyltransferase/glycogen phosphorylase"/>
    <property type="match status" value="1"/>
</dbReference>
<dbReference type="InterPro" id="IPR028098">
    <property type="entry name" value="Glyco_trans_4-like_N"/>
</dbReference>
<evidence type="ECO:0000256" key="1">
    <source>
        <dbReference type="SAM" id="MobiDB-lite"/>
    </source>
</evidence>
<organism evidence="4 5">
    <name type="scientific">Insulibacter thermoxylanivorax</name>
    <dbReference type="NCBI Taxonomy" id="2749268"/>
    <lineage>
        <taxon>Bacteria</taxon>
        <taxon>Bacillati</taxon>
        <taxon>Bacillota</taxon>
        <taxon>Bacilli</taxon>
        <taxon>Bacillales</taxon>
        <taxon>Paenibacillaceae</taxon>
        <taxon>Insulibacter</taxon>
    </lineage>
</organism>
<dbReference type="PANTHER" id="PTHR45947:SF3">
    <property type="entry name" value="SULFOQUINOVOSYL TRANSFERASE SQD2"/>
    <property type="match status" value="1"/>
</dbReference>
<feature type="compositionally biased region" description="Basic residues" evidence="1">
    <location>
        <begin position="7"/>
        <end position="16"/>
    </location>
</feature>
<accession>A0A916QAG1</accession>
<reference evidence="4" key="1">
    <citation type="submission" date="2020-08" db="EMBL/GenBank/DDBJ databases">
        <authorList>
            <person name="Uke A."/>
            <person name="Chhe C."/>
            <person name="Baramee S."/>
            <person name="Kosugi A."/>
        </authorList>
    </citation>
    <scope>NUCLEOTIDE SEQUENCE</scope>
    <source>
        <strain evidence="4">DA-C8</strain>
    </source>
</reference>
<dbReference type="AlphaFoldDB" id="A0A916QAG1"/>
<feature type="region of interest" description="Disordered" evidence="1">
    <location>
        <begin position="400"/>
        <end position="421"/>
    </location>
</feature>
<feature type="domain" description="Glycosyl transferase family 1" evidence="2">
    <location>
        <begin position="204"/>
        <end position="328"/>
    </location>
</feature>